<evidence type="ECO:0000313" key="3">
    <source>
        <dbReference type="Proteomes" id="UP000032141"/>
    </source>
</evidence>
<reference evidence="2 3" key="1">
    <citation type="journal article" date="2014" name="Genome Biol.">
        <title>Transcriptome and methylome profiling reveals relics of genome dominance in the mesopolyploid Brassica oleracea.</title>
        <authorList>
            <person name="Parkin I.A."/>
            <person name="Koh C."/>
            <person name="Tang H."/>
            <person name="Robinson S.J."/>
            <person name="Kagale S."/>
            <person name="Clarke W.E."/>
            <person name="Town C.D."/>
            <person name="Nixon J."/>
            <person name="Krishnakumar V."/>
            <person name="Bidwell S.L."/>
            <person name="Denoeud F."/>
            <person name="Belcram H."/>
            <person name="Links M.G."/>
            <person name="Just J."/>
            <person name="Clarke C."/>
            <person name="Bender T."/>
            <person name="Huebert T."/>
            <person name="Mason A.S."/>
            <person name="Pires J.C."/>
            <person name="Barker G."/>
            <person name="Moore J."/>
            <person name="Walley P.G."/>
            <person name="Manoli S."/>
            <person name="Batley J."/>
            <person name="Edwards D."/>
            <person name="Nelson M.N."/>
            <person name="Wang X."/>
            <person name="Paterson A.H."/>
            <person name="King G."/>
            <person name="Bancroft I."/>
            <person name="Chalhoub B."/>
            <person name="Sharpe A.G."/>
        </authorList>
    </citation>
    <scope>NUCLEOTIDE SEQUENCE</scope>
    <source>
        <strain evidence="2 3">cv. TO1000</strain>
    </source>
</reference>
<dbReference type="SUPFAM" id="SSF81383">
    <property type="entry name" value="F-box domain"/>
    <property type="match status" value="1"/>
</dbReference>
<name>A0A0D3CZZ2_BRAOL</name>
<feature type="domain" description="F-box" evidence="1">
    <location>
        <begin position="1"/>
        <end position="46"/>
    </location>
</feature>
<dbReference type="Gene3D" id="1.20.1280.50">
    <property type="match status" value="1"/>
</dbReference>
<dbReference type="InterPro" id="IPR036047">
    <property type="entry name" value="F-box-like_dom_sf"/>
</dbReference>
<protein>
    <recommendedName>
        <fullName evidence="1">F-box domain-containing protein</fullName>
    </recommendedName>
</protein>
<dbReference type="AlphaFoldDB" id="A0A0D3CZZ2"/>
<proteinExistence type="predicted"/>
<dbReference type="SMART" id="SM00256">
    <property type="entry name" value="FBOX"/>
    <property type="match status" value="1"/>
</dbReference>
<keyword evidence="3" id="KW-1185">Reference proteome</keyword>
<dbReference type="InterPro" id="IPR001810">
    <property type="entry name" value="F-box_dom"/>
</dbReference>
<organism evidence="2 3">
    <name type="scientific">Brassica oleracea var. oleracea</name>
    <dbReference type="NCBI Taxonomy" id="109376"/>
    <lineage>
        <taxon>Eukaryota</taxon>
        <taxon>Viridiplantae</taxon>
        <taxon>Streptophyta</taxon>
        <taxon>Embryophyta</taxon>
        <taxon>Tracheophyta</taxon>
        <taxon>Spermatophyta</taxon>
        <taxon>Magnoliopsida</taxon>
        <taxon>eudicotyledons</taxon>
        <taxon>Gunneridae</taxon>
        <taxon>Pentapetalae</taxon>
        <taxon>rosids</taxon>
        <taxon>malvids</taxon>
        <taxon>Brassicales</taxon>
        <taxon>Brassicaceae</taxon>
        <taxon>Brassiceae</taxon>
        <taxon>Brassica</taxon>
    </lineage>
</organism>
<dbReference type="CDD" id="cd22157">
    <property type="entry name" value="F-box_AtFBW1-like"/>
    <property type="match status" value="1"/>
</dbReference>
<dbReference type="Pfam" id="PF12937">
    <property type="entry name" value="F-box-like"/>
    <property type="match status" value="1"/>
</dbReference>
<reference evidence="2" key="2">
    <citation type="submission" date="2015-03" db="UniProtKB">
        <authorList>
            <consortium name="EnsemblPlants"/>
        </authorList>
    </citation>
    <scope>IDENTIFICATION</scope>
</reference>
<evidence type="ECO:0000313" key="2">
    <source>
        <dbReference type="EnsemblPlants" id="Bo6g114390.1"/>
    </source>
</evidence>
<dbReference type="Proteomes" id="UP000032141">
    <property type="component" value="Chromosome C6"/>
</dbReference>
<sequence>MMTSYLPADLEEEILSRVPATSLMRWRSICRRWNTLFFEDQRFSEKHFRNAPKQPLVLMLTEYTLQENSSILREKIVGMSSE</sequence>
<dbReference type="Gramene" id="Bo6g114390.1">
    <property type="protein sequence ID" value="Bo6g114390.1"/>
    <property type="gene ID" value="Bo6g114390"/>
</dbReference>
<dbReference type="EnsemblPlants" id="Bo6g114390.1">
    <property type="protein sequence ID" value="Bo6g114390.1"/>
    <property type="gene ID" value="Bo6g114390"/>
</dbReference>
<accession>A0A0D3CZZ2</accession>
<dbReference type="HOGENOM" id="CLU_2561462_0_0_1"/>
<dbReference type="PROSITE" id="PS50181">
    <property type="entry name" value="FBOX"/>
    <property type="match status" value="1"/>
</dbReference>
<dbReference type="OMA" id="QFMILIM"/>
<evidence type="ECO:0000259" key="1">
    <source>
        <dbReference type="PROSITE" id="PS50181"/>
    </source>
</evidence>